<evidence type="ECO:0000313" key="4">
    <source>
        <dbReference type="Proteomes" id="UP000677054"/>
    </source>
</evidence>
<proteinExistence type="predicted"/>
<dbReference type="EMBL" id="CAJPEV010000488">
    <property type="protein sequence ID" value="CAG0885788.1"/>
    <property type="molecule type" value="Genomic_DNA"/>
</dbReference>
<organism evidence="3">
    <name type="scientific">Darwinula stevensoni</name>
    <dbReference type="NCBI Taxonomy" id="69355"/>
    <lineage>
        <taxon>Eukaryota</taxon>
        <taxon>Metazoa</taxon>
        <taxon>Ecdysozoa</taxon>
        <taxon>Arthropoda</taxon>
        <taxon>Crustacea</taxon>
        <taxon>Oligostraca</taxon>
        <taxon>Ostracoda</taxon>
        <taxon>Podocopa</taxon>
        <taxon>Podocopida</taxon>
        <taxon>Darwinulocopina</taxon>
        <taxon>Darwinuloidea</taxon>
        <taxon>Darwinulidae</taxon>
        <taxon>Darwinula</taxon>
    </lineage>
</organism>
<keyword evidence="4" id="KW-1185">Reference proteome</keyword>
<name>A0A7R8XAR1_9CRUS</name>
<protein>
    <submittedName>
        <fullName evidence="3">Uncharacterized protein</fullName>
    </submittedName>
</protein>
<keyword evidence="1" id="KW-1133">Transmembrane helix</keyword>
<evidence type="ECO:0000256" key="1">
    <source>
        <dbReference type="SAM" id="Phobius"/>
    </source>
</evidence>
<evidence type="ECO:0000256" key="2">
    <source>
        <dbReference type="SAM" id="SignalP"/>
    </source>
</evidence>
<keyword evidence="2" id="KW-0732">Signal</keyword>
<keyword evidence="1" id="KW-0472">Membrane</keyword>
<feature type="signal peptide" evidence="2">
    <location>
        <begin position="1"/>
        <end position="19"/>
    </location>
</feature>
<dbReference type="AlphaFoldDB" id="A0A7R8XAR1"/>
<gene>
    <name evidence="3" type="ORF">DSTB1V02_LOCUS3651</name>
</gene>
<feature type="chain" id="PRO_5036209112" evidence="2">
    <location>
        <begin position="20"/>
        <end position="198"/>
    </location>
</feature>
<accession>A0A7R8XAR1</accession>
<sequence length="198" mass="22502">MTRKPHLMFLLLSAGGAASVHFLSPRDPRVIHRGISFIPTENCTDLPSGCFEPESYIRLEGLNIGEAIIMLGCSGLFWFVCLFLLEHRYLQRLWGKLITHMVVDGSKNTQEDEDVLCEEERIQDLFQRVPLKRIDIMNVLLLYVLRNAKVVGRVHVYSSSPPLKSTQVTYCFPPPVPGTSGEEVDVQRSSLPFRIEKM</sequence>
<keyword evidence="1" id="KW-0812">Transmembrane</keyword>
<feature type="transmembrane region" description="Helical" evidence="1">
    <location>
        <begin position="67"/>
        <end position="85"/>
    </location>
</feature>
<evidence type="ECO:0000313" key="3">
    <source>
        <dbReference type="EMBL" id="CAD7243737.1"/>
    </source>
</evidence>
<reference evidence="3" key="1">
    <citation type="submission" date="2020-11" db="EMBL/GenBank/DDBJ databases">
        <authorList>
            <person name="Tran Van P."/>
        </authorList>
    </citation>
    <scope>NUCLEOTIDE SEQUENCE</scope>
</reference>
<dbReference type="EMBL" id="LR900005">
    <property type="protein sequence ID" value="CAD7243737.1"/>
    <property type="molecule type" value="Genomic_DNA"/>
</dbReference>
<dbReference type="Proteomes" id="UP000677054">
    <property type="component" value="Unassembled WGS sequence"/>
</dbReference>